<dbReference type="NCBIfam" id="TIGR01175">
    <property type="entry name" value="pilM"/>
    <property type="match status" value="1"/>
</dbReference>
<dbReference type="InterPro" id="IPR043129">
    <property type="entry name" value="ATPase_NBD"/>
</dbReference>
<dbReference type="InterPro" id="IPR005883">
    <property type="entry name" value="PilM"/>
</dbReference>
<dbReference type="CDD" id="cd24049">
    <property type="entry name" value="ASKHA_NBD_PilM"/>
    <property type="match status" value="1"/>
</dbReference>
<evidence type="ECO:0000313" key="2">
    <source>
        <dbReference type="Proteomes" id="UP001057998"/>
    </source>
</evidence>
<gene>
    <name evidence="1" type="ORF">NNL38_01085</name>
</gene>
<keyword evidence="2" id="KW-1185">Reference proteome</keyword>
<reference evidence="1" key="1">
    <citation type="submission" date="2022-07" db="EMBL/GenBank/DDBJ databases">
        <title>Genome sequencing of Photobacterium atrarenae GJH2-4.</title>
        <authorList>
            <person name="Park S.-J."/>
        </authorList>
    </citation>
    <scope>NUCLEOTIDE SEQUENCE</scope>
    <source>
        <strain evidence="1">GJH2-4</strain>
    </source>
</reference>
<protein>
    <submittedName>
        <fullName evidence="1">Pilus assembly protein PilM</fullName>
    </submittedName>
</protein>
<dbReference type="EMBL" id="CP101508">
    <property type="protein sequence ID" value="UTV27954.1"/>
    <property type="molecule type" value="Genomic_DNA"/>
</dbReference>
<dbReference type="Gene3D" id="3.30.420.40">
    <property type="match status" value="2"/>
</dbReference>
<dbReference type="SUPFAM" id="SSF53067">
    <property type="entry name" value="Actin-like ATPase domain"/>
    <property type="match status" value="1"/>
</dbReference>
<dbReference type="InterPro" id="IPR050696">
    <property type="entry name" value="FtsA/MreB"/>
</dbReference>
<dbReference type="RefSeq" id="WP_255389209.1">
    <property type="nucleotide sequence ID" value="NZ_CP101508.1"/>
</dbReference>
<dbReference type="PANTHER" id="PTHR32432">
    <property type="entry name" value="CELL DIVISION PROTEIN FTSA-RELATED"/>
    <property type="match status" value="1"/>
</dbReference>
<sequence length="334" mass="35904">MFQSPLTVGIDIGHHSIKAVVLSQKKSQLALSAFAEVVPPAPILNDQHTVDPEGLLSAIRQIRKSLPRAARRAILALPDSAVISKVIQLDTNLTDEEAEFAVTQALSASSPFPVDELRLDFYPAVSPGLSEMGTTAPYQVFAARKTTLDPRITALKKAGLRPAIMELQTHALLWLADFTAEQLGLSGQWGVVDIGQRLTEFAVCPAGGSAYHREIAWGLGQPVAAQGAETPALTLLSPEQSETQTKQLADQLRRQLQLYNSTHAAAPLEGVWLCGGGQHVVSETLLERLLGLEVQWLNPFRCLPSGKRLGEIAGEHTYSQYAVATGLALRGVAS</sequence>
<evidence type="ECO:0000313" key="1">
    <source>
        <dbReference type="EMBL" id="UTV27954.1"/>
    </source>
</evidence>
<dbReference type="Proteomes" id="UP001057998">
    <property type="component" value="Chromosome 1"/>
</dbReference>
<dbReference type="Pfam" id="PF11104">
    <property type="entry name" value="PilM_2"/>
    <property type="match status" value="2"/>
</dbReference>
<dbReference type="PANTHER" id="PTHR32432:SF3">
    <property type="entry name" value="ETHANOLAMINE UTILIZATION PROTEIN EUTJ"/>
    <property type="match status" value="1"/>
</dbReference>
<dbReference type="PIRSF" id="PIRSF019169">
    <property type="entry name" value="PilM"/>
    <property type="match status" value="1"/>
</dbReference>
<accession>A0ABY5GGW5</accession>
<name>A0ABY5GGW5_9GAMM</name>
<dbReference type="Gene3D" id="3.30.1490.300">
    <property type="match status" value="1"/>
</dbReference>
<proteinExistence type="predicted"/>
<organism evidence="1 2">
    <name type="scientific">Photobacterium atrarenae</name>
    <dbReference type="NCBI Taxonomy" id="865757"/>
    <lineage>
        <taxon>Bacteria</taxon>
        <taxon>Pseudomonadati</taxon>
        <taxon>Pseudomonadota</taxon>
        <taxon>Gammaproteobacteria</taxon>
        <taxon>Vibrionales</taxon>
        <taxon>Vibrionaceae</taxon>
        <taxon>Photobacterium</taxon>
    </lineage>
</organism>